<gene>
    <name evidence="2" type="ORF">OHAE_1991</name>
</gene>
<dbReference type="AlphaFoldDB" id="A0A2P9HPR0"/>
<sequence>MRVAHTDGFGVQAFIACELDNESLAEGHETNKWNQKRETPPKDRQRRTMSPSGRLMRPNYAGNSGSISAFGPREP</sequence>
<evidence type="ECO:0000313" key="3">
    <source>
        <dbReference type="Proteomes" id="UP000246073"/>
    </source>
</evidence>
<name>A0A2P9HPR0_9HYPH</name>
<evidence type="ECO:0000256" key="1">
    <source>
        <dbReference type="SAM" id="MobiDB-lite"/>
    </source>
</evidence>
<reference evidence="3" key="1">
    <citation type="submission" date="2017-12" db="EMBL/GenBank/DDBJ databases">
        <authorList>
            <person name="Diaz M."/>
        </authorList>
    </citation>
    <scope>NUCLEOTIDE SEQUENCE [LARGE SCALE GENOMIC DNA]</scope>
    <source>
        <strain evidence="3">FI11154</strain>
    </source>
</reference>
<feature type="region of interest" description="Disordered" evidence="1">
    <location>
        <begin position="24"/>
        <end position="75"/>
    </location>
</feature>
<organism evidence="2 3">
    <name type="scientific">Ochrobactrum soli</name>
    <dbReference type="NCBI Taxonomy" id="2448455"/>
    <lineage>
        <taxon>Bacteria</taxon>
        <taxon>Pseudomonadati</taxon>
        <taxon>Pseudomonadota</taxon>
        <taxon>Alphaproteobacteria</taxon>
        <taxon>Hyphomicrobiales</taxon>
        <taxon>Brucellaceae</taxon>
        <taxon>Brucella/Ochrobactrum group</taxon>
        <taxon>Ochrobactrum</taxon>
    </lineage>
</organism>
<feature type="compositionally biased region" description="Basic and acidic residues" evidence="1">
    <location>
        <begin position="25"/>
        <end position="43"/>
    </location>
</feature>
<protein>
    <submittedName>
        <fullName evidence="2">Uncharacterized protein</fullName>
    </submittedName>
</protein>
<dbReference type="Proteomes" id="UP000246073">
    <property type="component" value="Unassembled WGS sequence"/>
</dbReference>
<evidence type="ECO:0000313" key="2">
    <source>
        <dbReference type="EMBL" id="SPL66124.1"/>
    </source>
</evidence>
<proteinExistence type="predicted"/>
<dbReference type="EMBL" id="OOFM01000005">
    <property type="protein sequence ID" value="SPL66124.1"/>
    <property type="molecule type" value="Genomic_DNA"/>
</dbReference>
<accession>A0A2P9HPR0</accession>